<protein>
    <submittedName>
        <fullName evidence="8">ABC transporter</fullName>
    </submittedName>
    <submittedName>
        <fullName evidence="9">Acidobacterial duplicated orphan permease</fullName>
    </submittedName>
</protein>
<name>A0A0H5BCR8_BLAVI</name>
<reference evidence="10" key="3">
    <citation type="journal article" date="2016" name="Genome Announc.">
        <title>Revised genome sequence of the purple photosynthetic bacterium Blastochloris viridis.</title>
        <authorList>
            <person name="Liu L.N."/>
            <person name="Faulkner M."/>
            <person name="Liu X."/>
            <person name="Huang F."/>
            <person name="Darby A.C."/>
            <person name="Hall N."/>
        </authorList>
    </citation>
    <scope>NUCLEOTIDE SEQUENCE [LARGE SCALE GENOMIC DNA]</scope>
    <source>
        <strain evidence="10">ATCC 19567 / DSM 133 / F</strain>
    </source>
</reference>
<feature type="transmembrane region" description="Helical" evidence="6">
    <location>
        <begin position="823"/>
        <end position="846"/>
    </location>
</feature>
<evidence type="ECO:0000259" key="7">
    <source>
        <dbReference type="Pfam" id="PF02687"/>
    </source>
</evidence>
<evidence type="ECO:0000256" key="5">
    <source>
        <dbReference type="ARBA" id="ARBA00023136"/>
    </source>
</evidence>
<keyword evidence="3 6" id="KW-0812">Transmembrane</keyword>
<feature type="transmembrane region" description="Helical" evidence="6">
    <location>
        <begin position="414"/>
        <end position="431"/>
    </location>
</feature>
<feature type="transmembrane region" description="Helical" evidence="6">
    <location>
        <begin position="330"/>
        <end position="355"/>
    </location>
</feature>
<dbReference type="OrthoDB" id="9775544at2"/>
<keyword evidence="10" id="KW-1185">Reference proteome</keyword>
<keyword evidence="4 6" id="KW-1133">Transmembrane helix</keyword>
<evidence type="ECO:0000313" key="8">
    <source>
        <dbReference type="EMBL" id="BAR98919.1"/>
    </source>
</evidence>
<dbReference type="Proteomes" id="UP000065734">
    <property type="component" value="Chromosome I"/>
</dbReference>
<proteinExistence type="predicted"/>
<feature type="transmembrane region" description="Helical" evidence="6">
    <location>
        <begin position="485"/>
        <end position="507"/>
    </location>
</feature>
<feature type="transmembrane region" description="Helical" evidence="6">
    <location>
        <begin position="273"/>
        <end position="293"/>
    </location>
</feature>
<dbReference type="PATRIC" id="fig|1079.6.peg.18"/>
<evidence type="ECO:0000256" key="6">
    <source>
        <dbReference type="SAM" id="Phobius"/>
    </source>
</evidence>
<evidence type="ECO:0000313" key="10">
    <source>
        <dbReference type="Proteomes" id="UP000065734"/>
    </source>
</evidence>
<reference evidence="9" key="2">
    <citation type="submission" date="2015-11" db="EMBL/GenBank/DDBJ databases">
        <authorList>
            <person name="Zhang Y."/>
            <person name="Guo Z."/>
        </authorList>
    </citation>
    <scope>NUCLEOTIDE SEQUENCE</scope>
    <source>
        <strain evidence="9">1</strain>
    </source>
</reference>
<evidence type="ECO:0000256" key="3">
    <source>
        <dbReference type="ARBA" id="ARBA00022692"/>
    </source>
</evidence>
<evidence type="ECO:0000256" key="1">
    <source>
        <dbReference type="ARBA" id="ARBA00004651"/>
    </source>
</evidence>
<gene>
    <name evidence="8" type="ORF">BV133_1326</name>
    <name evidence="9" type="ORF">BVIRIDIS_27830</name>
</gene>
<comment type="subcellular location">
    <subcellularLocation>
        <location evidence="1">Cell membrane</location>
        <topology evidence="1">Multi-pass membrane protein</topology>
    </subcellularLocation>
</comment>
<feature type="transmembrane region" description="Helical" evidence="6">
    <location>
        <begin position="737"/>
        <end position="757"/>
    </location>
</feature>
<evidence type="ECO:0000313" key="9">
    <source>
        <dbReference type="EMBL" id="CUU43757.1"/>
    </source>
</evidence>
<feature type="domain" description="ABC3 transporter permease C-terminal" evidence="7">
    <location>
        <begin position="276"/>
        <end position="383"/>
    </location>
</feature>
<dbReference type="EMBL" id="LN907867">
    <property type="protein sequence ID" value="CUU43757.1"/>
    <property type="molecule type" value="Genomic_DNA"/>
</dbReference>
<dbReference type="InterPro" id="IPR038766">
    <property type="entry name" value="Membrane_comp_ABC_pdt"/>
</dbReference>
<evidence type="ECO:0000256" key="4">
    <source>
        <dbReference type="ARBA" id="ARBA00022989"/>
    </source>
</evidence>
<sequence length="857" mass="89509">MSAFVSTSPGALAGAALAVRLAVRELRGGIQGFRIFLACIALGVTAIAGVGSMSRALTDGIAHEGRTILGADAAFSLIHREASPEERAFLDRSGTVGVVATMRGMARAADGGSTLVEMKAVDAGYPRLGELKLDPQLATADLLARRDGAFGAAADPALLARLNLKPGDRIEVGAATFELRALVRQEPDRLAGGIGFGPRLLVGEDALRATGLVQPGSLVRWTYRVLLADGSDAAAQALTEAAEAAFPQAGWEARTRANASPQLERQIERFTQFLTFVGLTALMVGGVGVASAVKSYMDKKREVIATFKALGASGAKVFAIYLAQVLLLGGLGVIIGLAVGAALPFAVAALFGAVIPIPLAPALYPDVLGLALLYGLVTAAAFALWPLGRAHDVPVSALFRDMVAPERRWPRPRYAVLTAVAVAALAALAIFTSGDPWLAAVYVGAAGAVFVLLRLVAAAIMALARRVPRVRSTELRLAIANIHRPGTVTPAVVLSLGLGLALLVTLAQIDSNLRRQLTSSLPERAPSFFFVDIPNAEAGRFDRFITELVPDGQLTRVPMLRGRLISLGGRAVETIQAPQNVAWVLSGDRGITYAEAPPDGSRVVEGAWWTAGETGPPLVSMEKRIAEAFDLKIGDKIVVNVLGRNIEATLSNLRTLDWESLGINFVLVFNPETFRGAPHTHLATLSLANGSDGTKAELDVLTKVAAAFPTVTTVRVKDALAAVNDLVGNLINGIRGASILTLVAAVLVLAGALAAGHRHRVYDAVILKTLGATRGRLLTAYVLEYAALGLVTAVFGVLAGSVAGWAIVTYAMKIPFAWNGPGAVVAVVAALVLTVAFGLAGTWRALGEKPAPVLRHL</sequence>
<dbReference type="EMBL" id="AP014854">
    <property type="protein sequence ID" value="BAR98919.1"/>
    <property type="molecule type" value="Genomic_DNA"/>
</dbReference>
<feature type="domain" description="ABC3 transporter permease C-terminal" evidence="7">
    <location>
        <begin position="737"/>
        <end position="848"/>
    </location>
</feature>
<dbReference type="KEGG" id="bvr:BVIR_17"/>
<dbReference type="PANTHER" id="PTHR30287">
    <property type="entry name" value="MEMBRANE COMPONENT OF PREDICTED ABC SUPERFAMILY METABOLITE UPTAKE TRANSPORTER"/>
    <property type="match status" value="1"/>
</dbReference>
<feature type="transmembrane region" description="Helical" evidence="6">
    <location>
        <begin position="28"/>
        <end position="50"/>
    </location>
</feature>
<organism evidence="9 10">
    <name type="scientific">Blastochloris viridis</name>
    <name type="common">Rhodopseudomonas viridis</name>
    <dbReference type="NCBI Taxonomy" id="1079"/>
    <lineage>
        <taxon>Bacteria</taxon>
        <taxon>Pseudomonadati</taxon>
        <taxon>Pseudomonadota</taxon>
        <taxon>Alphaproteobacteria</taxon>
        <taxon>Hyphomicrobiales</taxon>
        <taxon>Blastochloridaceae</taxon>
        <taxon>Blastochloris</taxon>
    </lineage>
</organism>
<dbReference type="AlphaFoldDB" id="A0A0H5BCR8"/>
<feature type="transmembrane region" description="Helical" evidence="6">
    <location>
        <begin position="367"/>
        <end position="387"/>
    </location>
</feature>
<dbReference type="RefSeq" id="WP_055035899.1">
    <property type="nucleotide sequence ID" value="NZ_AP014854.2"/>
</dbReference>
<reference evidence="8" key="1">
    <citation type="journal article" date="2015" name="Genome Announc.">
        <title>Complete Genome Sequence of the Bacteriochlorophyll b-Producing Photosynthetic Bacterium Blastochloris viridis.</title>
        <authorList>
            <person name="Tsukatani Y."/>
            <person name="Hirose Y."/>
            <person name="Harada J."/>
            <person name="Misawa N."/>
            <person name="Mori K."/>
            <person name="Inoue K."/>
            <person name="Tamiaki H."/>
        </authorList>
    </citation>
    <scope>NUCLEOTIDE SEQUENCE [LARGE SCALE GENOMIC DNA]</scope>
    <source>
        <strain evidence="8">DSM 133</strain>
    </source>
</reference>
<feature type="transmembrane region" description="Helical" evidence="6">
    <location>
        <begin position="778"/>
        <end position="811"/>
    </location>
</feature>
<dbReference type="STRING" id="1079.BVIR_17"/>
<dbReference type="InterPro" id="IPR003838">
    <property type="entry name" value="ABC3_permease_C"/>
</dbReference>
<feature type="transmembrane region" description="Helical" evidence="6">
    <location>
        <begin position="437"/>
        <end position="464"/>
    </location>
</feature>
<dbReference type="GO" id="GO:0005886">
    <property type="term" value="C:plasma membrane"/>
    <property type="evidence" value="ECO:0007669"/>
    <property type="project" value="UniProtKB-SubCell"/>
</dbReference>
<keyword evidence="2" id="KW-1003">Cell membrane</keyword>
<dbReference type="PANTHER" id="PTHR30287:SF1">
    <property type="entry name" value="INNER MEMBRANE PROTEIN"/>
    <property type="match status" value="1"/>
</dbReference>
<keyword evidence="5 6" id="KW-0472">Membrane</keyword>
<dbReference type="Pfam" id="PF02687">
    <property type="entry name" value="FtsX"/>
    <property type="match status" value="2"/>
</dbReference>
<accession>A0A0H5BCR8</accession>
<evidence type="ECO:0000256" key="2">
    <source>
        <dbReference type="ARBA" id="ARBA00022475"/>
    </source>
</evidence>